<dbReference type="EMBL" id="JAJFAZ020000006">
    <property type="protein sequence ID" value="KAI5322727.1"/>
    <property type="molecule type" value="Genomic_DNA"/>
</dbReference>
<keyword evidence="3" id="KW-1185">Reference proteome</keyword>
<dbReference type="Proteomes" id="UP001054821">
    <property type="component" value="Chromosome 6"/>
</dbReference>
<dbReference type="Pfam" id="PF05699">
    <property type="entry name" value="Dimer_Tnp_hAT"/>
    <property type="match status" value="1"/>
</dbReference>
<evidence type="ECO:0000313" key="2">
    <source>
        <dbReference type="EMBL" id="KAI5322727.1"/>
    </source>
</evidence>
<proteinExistence type="predicted"/>
<organism evidence="2 3">
    <name type="scientific">Prunus dulcis</name>
    <name type="common">Almond</name>
    <name type="synonym">Amygdalus dulcis</name>
    <dbReference type="NCBI Taxonomy" id="3755"/>
    <lineage>
        <taxon>Eukaryota</taxon>
        <taxon>Viridiplantae</taxon>
        <taxon>Streptophyta</taxon>
        <taxon>Embryophyta</taxon>
        <taxon>Tracheophyta</taxon>
        <taxon>Spermatophyta</taxon>
        <taxon>Magnoliopsida</taxon>
        <taxon>eudicotyledons</taxon>
        <taxon>Gunneridae</taxon>
        <taxon>Pentapetalae</taxon>
        <taxon>rosids</taxon>
        <taxon>fabids</taxon>
        <taxon>Rosales</taxon>
        <taxon>Rosaceae</taxon>
        <taxon>Amygdaloideae</taxon>
        <taxon>Amygdaleae</taxon>
        <taxon>Prunus</taxon>
    </lineage>
</organism>
<evidence type="ECO:0000313" key="3">
    <source>
        <dbReference type="Proteomes" id="UP001054821"/>
    </source>
</evidence>
<protein>
    <recommendedName>
        <fullName evidence="1">HAT C-terminal dimerisation domain-containing protein</fullName>
    </recommendedName>
</protein>
<dbReference type="GO" id="GO:0046983">
    <property type="term" value="F:protein dimerization activity"/>
    <property type="evidence" value="ECO:0007669"/>
    <property type="project" value="InterPro"/>
</dbReference>
<feature type="domain" description="HAT C-terminal dimerisation" evidence="1">
    <location>
        <begin position="47"/>
        <end position="103"/>
    </location>
</feature>
<accession>A0AAD4VF28</accession>
<dbReference type="InterPro" id="IPR008906">
    <property type="entry name" value="HATC_C_dom"/>
</dbReference>
<gene>
    <name evidence="2" type="ORF">L3X38_031799</name>
</gene>
<dbReference type="PANTHER" id="PTHR45749">
    <property type="match status" value="1"/>
</dbReference>
<dbReference type="InterPro" id="IPR012337">
    <property type="entry name" value="RNaseH-like_sf"/>
</dbReference>
<evidence type="ECO:0000259" key="1">
    <source>
        <dbReference type="Pfam" id="PF05699"/>
    </source>
</evidence>
<dbReference type="PANTHER" id="PTHR45749:SF37">
    <property type="entry name" value="OS05G0311600 PROTEIN"/>
    <property type="match status" value="1"/>
</dbReference>
<comment type="caution">
    <text evidence="2">The sequence shown here is derived from an EMBL/GenBank/DDBJ whole genome shotgun (WGS) entry which is preliminary data.</text>
</comment>
<dbReference type="SUPFAM" id="SSF53098">
    <property type="entry name" value="Ribonuclease H-like"/>
    <property type="match status" value="1"/>
</dbReference>
<reference evidence="2 3" key="1">
    <citation type="journal article" date="2022" name="G3 (Bethesda)">
        <title>Whole-genome sequence and methylome profiling of the almond [Prunus dulcis (Mill.) D.A. Webb] cultivar 'Nonpareil'.</title>
        <authorList>
            <person name="D'Amico-Willman K.M."/>
            <person name="Ouma W.Z."/>
            <person name="Meulia T."/>
            <person name="Sideli G.M."/>
            <person name="Gradziel T.M."/>
            <person name="Fresnedo-Ramirez J."/>
        </authorList>
    </citation>
    <scope>NUCLEOTIDE SEQUENCE [LARGE SCALE GENOMIC DNA]</scope>
    <source>
        <strain evidence="2">Clone GOH B32 T37-40</strain>
    </source>
</reference>
<dbReference type="AlphaFoldDB" id="A0AAD4VF28"/>
<sequence>MELLILSSALDPGNGFKSFKIVDICKLAEKFYPQDFTVKELSLLRAKAYYLINRLIRLVLTLPVSTATTERAFSAMKHVKTVLRNKMEDEYLPDSLIVYIEKALYVDIDSDSIIKDFDTLKERRVPLH</sequence>
<name>A0AAD4VF28_PRUDU</name>